<dbReference type="AlphaFoldDB" id="A0A2V1K202"/>
<dbReference type="PROSITE" id="PS51085">
    <property type="entry name" value="2FE2S_FER_2"/>
    <property type="match status" value="1"/>
</dbReference>
<organism evidence="2 3">
    <name type="scientific">Corticimicrobacter populi</name>
    <dbReference type="NCBI Taxonomy" id="2175229"/>
    <lineage>
        <taxon>Bacteria</taxon>
        <taxon>Pseudomonadati</taxon>
        <taxon>Pseudomonadota</taxon>
        <taxon>Betaproteobacteria</taxon>
        <taxon>Burkholderiales</taxon>
        <taxon>Alcaligenaceae</taxon>
        <taxon>Corticimicrobacter</taxon>
    </lineage>
</organism>
<feature type="domain" description="2Fe-2S ferredoxin-type" evidence="1">
    <location>
        <begin position="1"/>
        <end position="90"/>
    </location>
</feature>
<name>A0A2V1K202_9BURK</name>
<dbReference type="Gene3D" id="3.10.20.30">
    <property type="match status" value="1"/>
</dbReference>
<dbReference type="Proteomes" id="UP000245212">
    <property type="component" value="Unassembled WGS sequence"/>
</dbReference>
<dbReference type="EMBL" id="QETA01000002">
    <property type="protein sequence ID" value="PWF24146.1"/>
    <property type="molecule type" value="Genomic_DNA"/>
</dbReference>
<sequence>MTPLVTTWDKQFTLREGETLLEGLERTGHDVEYQCRSGYCGMCRLTLLEGQVSYREKPLAFVGPSEVLPCCCTPLEPVMVECGLRTDHDSQFELFPTDLLGTSDAPSA</sequence>
<evidence type="ECO:0000313" key="3">
    <source>
        <dbReference type="Proteomes" id="UP000245212"/>
    </source>
</evidence>
<dbReference type="InterPro" id="IPR006058">
    <property type="entry name" value="2Fe2S_fd_BS"/>
</dbReference>
<dbReference type="SUPFAM" id="SSF54292">
    <property type="entry name" value="2Fe-2S ferredoxin-like"/>
    <property type="match status" value="1"/>
</dbReference>
<dbReference type="InterPro" id="IPR012675">
    <property type="entry name" value="Beta-grasp_dom_sf"/>
</dbReference>
<dbReference type="NCBIfam" id="NF007985">
    <property type="entry name" value="PRK10713.1"/>
    <property type="match status" value="1"/>
</dbReference>
<comment type="caution">
    <text evidence="2">The sequence shown here is derived from an EMBL/GenBank/DDBJ whole genome shotgun (WGS) entry which is preliminary data.</text>
</comment>
<dbReference type="RefSeq" id="WP_109061424.1">
    <property type="nucleotide sequence ID" value="NZ_QETA01000002.1"/>
</dbReference>
<proteinExistence type="predicted"/>
<gene>
    <name evidence="2" type="ORF">DD235_07575</name>
</gene>
<dbReference type="CDD" id="cd00207">
    <property type="entry name" value="fer2"/>
    <property type="match status" value="1"/>
</dbReference>
<dbReference type="PROSITE" id="PS00197">
    <property type="entry name" value="2FE2S_FER_1"/>
    <property type="match status" value="1"/>
</dbReference>
<dbReference type="GO" id="GO:0051537">
    <property type="term" value="F:2 iron, 2 sulfur cluster binding"/>
    <property type="evidence" value="ECO:0007669"/>
    <property type="project" value="InterPro"/>
</dbReference>
<keyword evidence="3" id="KW-1185">Reference proteome</keyword>
<accession>A0A2V1K202</accession>
<evidence type="ECO:0000259" key="1">
    <source>
        <dbReference type="PROSITE" id="PS51085"/>
    </source>
</evidence>
<dbReference type="Pfam" id="PF00111">
    <property type="entry name" value="Fer2"/>
    <property type="match status" value="1"/>
</dbReference>
<dbReference type="InterPro" id="IPR036010">
    <property type="entry name" value="2Fe-2S_ferredoxin-like_sf"/>
</dbReference>
<reference evidence="3" key="1">
    <citation type="submission" date="2018-05" db="EMBL/GenBank/DDBJ databases">
        <authorList>
            <person name="Li Y."/>
        </authorList>
    </citation>
    <scope>NUCLEOTIDE SEQUENCE [LARGE SCALE GENOMIC DNA]</scope>
    <source>
        <strain evidence="3">3d-2-2</strain>
    </source>
</reference>
<dbReference type="InterPro" id="IPR001041">
    <property type="entry name" value="2Fe-2S_ferredoxin-type"/>
</dbReference>
<protein>
    <submittedName>
        <fullName evidence="2">2Fe-2S ferredoxin-like protein</fullName>
    </submittedName>
</protein>
<evidence type="ECO:0000313" key="2">
    <source>
        <dbReference type="EMBL" id="PWF24146.1"/>
    </source>
</evidence>